<keyword evidence="2" id="KW-1185">Reference proteome</keyword>
<name>W4VHI5_9BACI</name>
<accession>W4VHI5</accession>
<dbReference type="EMBL" id="BAVS01000004">
    <property type="protein sequence ID" value="GAE92283.1"/>
    <property type="molecule type" value="Genomic_DNA"/>
</dbReference>
<evidence type="ECO:0000313" key="2">
    <source>
        <dbReference type="Proteomes" id="UP000019102"/>
    </source>
</evidence>
<dbReference type="STRING" id="1298598.JCM21714_1271"/>
<sequence length="66" mass="7838">MVLMTKKSKWAYYSINDQFIKENDHLIAYLKNNFSEDKDFVRDMKILISLEEDQALCSDSNIVKFV</sequence>
<proteinExistence type="predicted"/>
<reference evidence="1 2" key="1">
    <citation type="journal article" date="2014" name="Genome Announc.">
        <title>Draft Genome Sequence of the Boron-Tolerant and Moderately Halotolerant Bacterium Gracilibacillus boraciitolerans JCM 21714T.</title>
        <authorList>
            <person name="Ahmed I."/>
            <person name="Oshima K."/>
            <person name="Suda W."/>
            <person name="Kitamura K."/>
            <person name="Iida T."/>
            <person name="Ohmori Y."/>
            <person name="Fujiwara T."/>
            <person name="Hattori M."/>
            <person name="Ohkuma M."/>
        </authorList>
    </citation>
    <scope>NUCLEOTIDE SEQUENCE [LARGE SCALE GENOMIC DNA]</scope>
    <source>
        <strain evidence="1 2">JCM 21714</strain>
    </source>
</reference>
<gene>
    <name evidence="1" type="ORF">JCM21714_1271</name>
</gene>
<evidence type="ECO:0000313" key="1">
    <source>
        <dbReference type="EMBL" id="GAE92283.1"/>
    </source>
</evidence>
<dbReference type="Proteomes" id="UP000019102">
    <property type="component" value="Unassembled WGS sequence"/>
</dbReference>
<comment type="caution">
    <text evidence="1">The sequence shown here is derived from an EMBL/GenBank/DDBJ whole genome shotgun (WGS) entry which is preliminary data.</text>
</comment>
<dbReference type="AlphaFoldDB" id="W4VHI5"/>
<protein>
    <recommendedName>
        <fullName evidence="3">Arsenical resistance operon repressor</fullName>
    </recommendedName>
</protein>
<organism evidence="1 2">
    <name type="scientific">Gracilibacillus boraciitolerans JCM 21714</name>
    <dbReference type="NCBI Taxonomy" id="1298598"/>
    <lineage>
        <taxon>Bacteria</taxon>
        <taxon>Bacillati</taxon>
        <taxon>Bacillota</taxon>
        <taxon>Bacilli</taxon>
        <taxon>Bacillales</taxon>
        <taxon>Bacillaceae</taxon>
        <taxon>Gracilibacillus</taxon>
    </lineage>
</organism>
<evidence type="ECO:0008006" key="3">
    <source>
        <dbReference type="Google" id="ProtNLM"/>
    </source>
</evidence>